<dbReference type="Proteomes" id="UP001066276">
    <property type="component" value="Chromosome 3_2"/>
</dbReference>
<reference evidence="2" key="1">
    <citation type="journal article" date="2022" name="bioRxiv">
        <title>Sequencing and chromosome-scale assembly of the giantPleurodeles waltlgenome.</title>
        <authorList>
            <person name="Brown T."/>
            <person name="Elewa A."/>
            <person name="Iarovenko S."/>
            <person name="Subramanian E."/>
            <person name="Araus A.J."/>
            <person name="Petzold A."/>
            <person name="Susuki M."/>
            <person name="Suzuki K.-i.T."/>
            <person name="Hayashi T."/>
            <person name="Toyoda A."/>
            <person name="Oliveira C."/>
            <person name="Osipova E."/>
            <person name="Leigh N.D."/>
            <person name="Simon A."/>
            <person name="Yun M.H."/>
        </authorList>
    </citation>
    <scope>NUCLEOTIDE SEQUENCE</scope>
    <source>
        <strain evidence="2">20211129_DDA</strain>
        <tissue evidence="2">Liver</tissue>
    </source>
</reference>
<evidence type="ECO:0000313" key="3">
    <source>
        <dbReference type="Proteomes" id="UP001066276"/>
    </source>
</evidence>
<proteinExistence type="predicted"/>
<gene>
    <name evidence="2" type="ORF">NDU88_000598</name>
</gene>
<keyword evidence="3" id="KW-1185">Reference proteome</keyword>
<sequence length="94" mass="10907">MCVTADGRMQEFCDTQDLESFFDSWKHTLMENMLANHGKEHWTRKKRALTRKHQRELQPSRSRSPEPSERAPQCTAICQPSESALTCARLCALR</sequence>
<evidence type="ECO:0000256" key="1">
    <source>
        <dbReference type="SAM" id="MobiDB-lite"/>
    </source>
</evidence>
<comment type="caution">
    <text evidence="2">The sequence shown here is derived from an EMBL/GenBank/DDBJ whole genome shotgun (WGS) entry which is preliminary data.</text>
</comment>
<feature type="region of interest" description="Disordered" evidence="1">
    <location>
        <begin position="39"/>
        <end position="72"/>
    </location>
</feature>
<name>A0AAV7TFX4_PLEWA</name>
<feature type="compositionally biased region" description="Basic and acidic residues" evidence="1">
    <location>
        <begin position="55"/>
        <end position="69"/>
    </location>
</feature>
<dbReference type="AlphaFoldDB" id="A0AAV7TFX4"/>
<protein>
    <submittedName>
        <fullName evidence="2">Uncharacterized protein</fullName>
    </submittedName>
</protein>
<organism evidence="2 3">
    <name type="scientific">Pleurodeles waltl</name>
    <name type="common">Iberian ribbed newt</name>
    <dbReference type="NCBI Taxonomy" id="8319"/>
    <lineage>
        <taxon>Eukaryota</taxon>
        <taxon>Metazoa</taxon>
        <taxon>Chordata</taxon>
        <taxon>Craniata</taxon>
        <taxon>Vertebrata</taxon>
        <taxon>Euteleostomi</taxon>
        <taxon>Amphibia</taxon>
        <taxon>Batrachia</taxon>
        <taxon>Caudata</taxon>
        <taxon>Salamandroidea</taxon>
        <taxon>Salamandridae</taxon>
        <taxon>Pleurodelinae</taxon>
        <taxon>Pleurodeles</taxon>
    </lineage>
</organism>
<dbReference type="EMBL" id="JANPWB010000006">
    <property type="protein sequence ID" value="KAJ1175310.1"/>
    <property type="molecule type" value="Genomic_DNA"/>
</dbReference>
<feature type="compositionally biased region" description="Basic residues" evidence="1">
    <location>
        <begin position="42"/>
        <end position="54"/>
    </location>
</feature>
<accession>A0AAV7TFX4</accession>
<evidence type="ECO:0000313" key="2">
    <source>
        <dbReference type="EMBL" id="KAJ1175310.1"/>
    </source>
</evidence>